<dbReference type="InterPro" id="IPR013830">
    <property type="entry name" value="SGNH_hydro"/>
</dbReference>
<proteinExistence type="predicted"/>
<accession>A0A1J5TCI4</accession>
<dbReference type="EMBL" id="MLJW01000002">
    <property type="protein sequence ID" value="OIR18634.1"/>
    <property type="molecule type" value="Genomic_DNA"/>
</dbReference>
<dbReference type="Gene3D" id="3.40.50.1110">
    <property type="entry name" value="SGNH hydrolase"/>
    <property type="match status" value="1"/>
</dbReference>
<dbReference type="GO" id="GO:0046555">
    <property type="term" value="F:acetylxylan esterase activity"/>
    <property type="evidence" value="ECO:0007669"/>
    <property type="project" value="UniProtKB-EC"/>
</dbReference>
<evidence type="ECO:0000259" key="1">
    <source>
        <dbReference type="Pfam" id="PF13472"/>
    </source>
</evidence>
<dbReference type="AlphaFoldDB" id="A0A1J5TCI4"/>
<dbReference type="PANTHER" id="PTHR30383">
    <property type="entry name" value="THIOESTERASE 1/PROTEASE 1/LYSOPHOSPHOLIPASE L1"/>
    <property type="match status" value="1"/>
</dbReference>
<evidence type="ECO:0000313" key="2">
    <source>
        <dbReference type="EMBL" id="OIR18634.1"/>
    </source>
</evidence>
<dbReference type="Pfam" id="PF13472">
    <property type="entry name" value="Lipase_GDSL_2"/>
    <property type="match status" value="1"/>
</dbReference>
<feature type="domain" description="SGNH hydrolase-type esterase" evidence="1">
    <location>
        <begin position="32"/>
        <end position="204"/>
    </location>
</feature>
<comment type="caution">
    <text evidence="2">The sequence shown here is derived from an EMBL/GenBank/DDBJ whole genome shotgun (WGS) entry which is preliminary data.</text>
</comment>
<name>A0A1J5TCI4_9ZZZZ</name>
<dbReference type="SUPFAM" id="SSF52266">
    <property type="entry name" value="SGNH hydrolase"/>
    <property type="match status" value="1"/>
</dbReference>
<dbReference type="InterPro" id="IPR051532">
    <property type="entry name" value="Ester_Hydrolysis_Enzymes"/>
</dbReference>
<reference evidence="2" key="1">
    <citation type="submission" date="2016-10" db="EMBL/GenBank/DDBJ databases">
        <title>Sequence of Gallionella enrichment culture.</title>
        <authorList>
            <person name="Poehlein A."/>
            <person name="Muehling M."/>
            <person name="Daniel R."/>
        </authorList>
    </citation>
    <scope>NUCLEOTIDE SEQUENCE</scope>
</reference>
<dbReference type="EC" id="3.1.1.72" evidence="2"/>
<dbReference type="PANTHER" id="PTHR30383:SF5">
    <property type="entry name" value="SGNH HYDROLASE-TYPE ESTERASE DOMAIN-CONTAINING PROTEIN"/>
    <property type="match status" value="1"/>
</dbReference>
<keyword evidence="2" id="KW-0378">Hydrolase</keyword>
<dbReference type="InterPro" id="IPR036514">
    <property type="entry name" value="SGNH_hydro_sf"/>
</dbReference>
<protein>
    <submittedName>
        <fullName evidence="2">Acetylxylan esterase</fullName>
        <ecNumber evidence="2">3.1.1.72</ecNumber>
    </submittedName>
</protein>
<dbReference type="GO" id="GO:0004622">
    <property type="term" value="F:phosphatidylcholine lysophospholipase activity"/>
    <property type="evidence" value="ECO:0007669"/>
    <property type="project" value="TreeGrafter"/>
</dbReference>
<sequence length="224" mass="23920">MSHLKSILTALLCLCATALGSAAAAGPIRVACVGDSITYGYLLKHPATESYPADLGRILGSGYDVGNFGVSATTLLKDGDYTYWKRKALVHADAFAPSIVVIMLGTNDSKPYNWARRADFARDAAAMIEHFQSLPSKPKVYVCLAVPVFKNRYGINEEHLAKFRAIWREVAGEHGAGIIDARTPFIGKESLFCDGVHPTVEGAKLLARTVANGILGTSAAAPKP</sequence>
<organism evidence="2">
    <name type="scientific">mine drainage metagenome</name>
    <dbReference type="NCBI Taxonomy" id="410659"/>
    <lineage>
        <taxon>unclassified sequences</taxon>
        <taxon>metagenomes</taxon>
        <taxon>ecological metagenomes</taxon>
    </lineage>
</organism>
<gene>
    <name evidence="2" type="primary">axeA1_1</name>
    <name evidence="2" type="ORF">GALL_09730</name>
</gene>